<gene>
    <name evidence="4" type="ORF">CAUJ_LOCUS14917</name>
</gene>
<feature type="repeat" description="ANK" evidence="3">
    <location>
        <begin position="1"/>
        <end position="33"/>
    </location>
</feature>
<feature type="repeat" description="ANK" evidence="3">
    <location>
        <begin position="34"/>
        <end position="66"/>
    </location>
</feature>
<evidence type="ECO:0000256" key="1">
    <source>
        <dbReference type="ARBA" id="ARBA00022737"/>
    </source>
</evidence>
<dbReference type="PRINTS" id="PR01415">
    <property type="entry name" value="ANKYRIN"/>
</dbReference>
<name>A0A8S1HWK4_9PELO</name>
<keyword evidence="1" id="KW-0677">Repeat</keyword>
<proteinExistence type="predicted"/>
<reference evidence="4" key="1">
    <citation type="submission" date="2020-10" db="EMBL/GenBank/DDBJ databases">
        <authorList>
            <person name="Kikuchi T."/>
        </authorList>
    </citation>
    <scope>NUCLEOTIDE SEQUENCE</scope>
    <source>
        <strain evidence="4">NKZ352</strain>
    </source>
</reference>
<dbReference type="PROSITE" id="PS50297">
    <property type="entry name" value="ANK_REP_REGION"/>
    <property type="match status" value="2"/>
</dbReference>
<comment type="caution">
    <text evidence="4">The sequence shown here is derived from an EMBL/GenBank/DDBJ whole genome shotgun (WGS) entry which is preliminary data.</text>
</comment>
<organism evidence="4 5">
    <name type="scientific">Caenorhabditis auriculariae</name>
    <dbReference type="NCBI Taxonomy" id="2777116"/>
    <lineage>
        <taxon>Eukaryota</taxon>
        <taxon>Metazoa</taxon>
        <taxon>Ecdysozoa</taxon>
        <taxon>Nematoda</taxon>
        <taxon>Chromadorea</taxon>
        <taxon>Rhabditida</taxon>
        <taxon>Rhabditina</taxon>
        <taxon>Rhabditomorpha</taxon>
        <taxon>Rhabditoidea</taxon>
        <taxon>Rhabditidae</taxon>
        <taxon>Peloderinae</taxon>
        <taxon>Caenorhabditis</taxon>
    </lineage>
</organism>
<dbReference type="SMART" id="SM00248">
    <property type="entry name" value="ANK"/>
    <property type="match status" value="3"/>
</dbReference>
<evidence type="ECO:0000256" key="2">
    <source>
        <dbReference type="ARBA" id="ARBA00023043"/>
    </source>
</evidence>
<dbReference type="InterPro" id="IPR051631">
    <property type="entry name" value="Ankyrin-KH/SAM_domain"/>
</dbReference>
<dbReference type="PROSITE" id="PS50088">
    <property type="entry name" value="ANK_REPEAT"/>
    <property type="match status" value="3"/>
</dbReference>
<evidence type="ECO:0000313" key="4">
    <source>
        <dbReference type="EMBL" id="CAD6199012.1"/>
    </source>
</evidence>
<dbReference type="EMBL" id="CAJGYM010000149">
    <property type="protein sequence ID" value="CAD6199012.1"/>
    <property type="molecule type" value="Genomic_DNA"/>
</dbReference>
<feature type="repeat" description="ANK" evidence="3">
    <location>
        <begin position="68"/>
        <end position="100"/>
    </location>
</feature>
<dbReference type="OrthoDB" id="195446at2759"/>
<accession>A0A8S1HWK4</accession>
<dbReference type="Pfam" id="PF12796">
    <property type="entry name" value="Ank_2"/>
    <property type="match status" value="1"/>
</dbReference>
<dbReference type="PANTHER" id="PTHR23206:SF8">
    <property type="entry name" value="ANKYRIN REPEAT AND KH DOMAIN-CONTAINING 1"/>
    <property type="match status" value="1"/>
</dbReference>
<keyword evidence="2 3" id="KW-0040">ANK repeat</keyword>
<sequence>MGESALYVAARNDHSEVVEVLLKHGALVDAANKHGYTALHEAARFGLSNTVKVLLDHGAYVDFETKEDELSPLYLAALKGHPLAVIRLIERKADVNFRASILEWGLTLTLFCKTPEGVVQRIEVW</sequence>
<keyword evidence="5" id="KW-1185">Reference proteome</keyword>
<dbReference type="Proteomes" id="UP000835052">
    <property type="component" value="Unassembled WGS sequence"/>
</dbReference>
<dbReference type="Gene3D" id="1.25.40.20">
    <property type="entry name" value="Ankyrin repeat-containing domain"/>
    <property type="match status" value="1"/>
</dbReference>
<dbReference type="AlphaFoldDB" id="A0A8S1HWK4"/>
<evidence type="ECO:0000256" key="3">
    <source>
        <dbReference type="PROSITE-ProRule" id="PRU00023"/>
    </source>
</evidence>
<protein>
    <submittedName>
        <fullName evidence="4">Uncharacterized protein</fullName>
    </submittedName>
</protein>
<dbReference type="InterPro" id="IPR036770">
    <property type="entry name" value="Ankyrin_rpt-contain_sf"/>
</dbReference>
<dbReference type="SUPFAM" id="SSF48403">
    <property type="entry name" value="Ankyrin repeat"/>
    <property type="match status" value="1"/>
</dbReference>
<dbReference type="PANTHER" id="PTHR23206">
    <property type="entry name" value="MASK PROTEIN"/>
    <property type="match status" value="1"/>
</dbReference>
<dbReference type="Pfam" id="PF00023">
    <property type="entry name" value="Ank"/>
    <property type="match status" value="1"/>
</dbReference>
<dbReference type="InterPro" id="IPR002110">
    <property type="entry name" value="Ankyrin_rpt"/>
</dbReference>
<evidence type="ECO:0000313" key="5">
    <source>
        <dbReference type="Proteomes" id="UP000835052"/>
    </source>
</evidence>